<reference evidence="2" key="1">
    <citation type="submission" date="2023-06" db="EMBL/GenBank/DDBJ databases">
        <authorList>
            <person name="Noh H."/>
        </authorList>
    </citation>
    <scope>NUCLEOTIDE SEQUENCE</scope>
    <source>
        <strain evidence="2">DUCC20226</strain>
    </source>
</reference>
<protein>
    <recommendedName>
        <fullName evidence="4">Fungal N-terminal domain-containing protein</fullName>
    </recommendedName>
</protein>
<proteinExistence type="predicted"/>
<comment type="caution">
    <text evidence="2">The sequence shown here is derived from an EMBL/GenBank/DDBJ whole genome shotgun (WGS) entry which is preliminary data.</text>
</comment>
<sequence length="679" mass="77154">MAEVLGTIASGLQVAALAGKIISVGLKIRTLCHEIQDASEEVTLRLQELEALSETLQDSKLVSSKARRFCERCISELYLVLGDLEGHIQKSRGMKRMVASTKVILKKDTIRKLESRLDRSVQLLGLATQCLMEAKISLMLDKQDAIKTLFTAYVGQARVIEKSFSTQPVESICVESRAIDDMRILTRIQASCPKPCVDDSKVWDFERLSSETPVMSWTIGLSSITGIVQLERFLARDTHYDSTGKRDSTGRVAQTSRYTTRVQLALPHWLSYKVLELVASRAQLGWKQYLRVRSIFPEAEFSKARGQTAFSVACRYVRNGNLDRLTSLFESRELTPWDEDTGGETLLSFSVSLGRWDVCNFLLDVGAEPYLDESFKDGRLEEDDSLKVSLLSSYIGFFDEFCALRRFAWPDSTFYHPDFAVYRMQFAVYIACALNNGWAAPALIRSVLGLDNGIARDNLNFSVRTISGETIFHGLAWKIGLANARGDAGEWHRLIRDVVAHVVDDRDLHQYGPSVTLGFEEFPKVLEETTPLLSLILQGILAEARHRRWPLRTRVPERPTGQPAVVLLGCEKLIFAWLSDFYEAGVDLLEYGRKEKEHFRDEEFLPNGPTYSYFSDLGRSPEYTIGYHVRLINFQYGRLPRDWKFWWSEPSDEFAGDFWFLVELEAEEVVMSIPGTWVD</sequence>
<evidence type="ECO:0000313" key="3">
    <source>
        <dbReference type="Proteomes" id="UP001265746"/>
    </source>
</evidence>
<evidence type="ECO:0000313" key="2">
    <source>
        <dbReference type="EMBL" id="KAK2604111.1"/>
    </source>
</evidence>
<dbReference type="Proteomes" id="UP001265746">
    <property type="component" value="Unassembled WGS sequence"/>
</dbReference>
<dbReference type="AlphaFoldDB" id="A0AAD9SAY2"/>
<feature type="coiled-coil region" evidence="1">
    <location>
        <begin position="32"/>
        <end position="59"/>
    </location>
</feature>
<accession>A0AAD9SAY2</accession>
<evidence type="ECO:0000256" key="1">
    <source>
        <dbReference type="SAM" id="Coils"/>
    </source>
</evidence>
<dbReference type="EMBL" id="JAUJFL010000004">
    <property type="protein sequence ID" value="KAK2604111.1"/>
    <property type="molecule type" value="Genomic_DNA"/>
</dbReference>
<name>A0AAD9SAY2_PHOAM</name>
<keyword evidence="3" id="KW-1185">Reference proteome</keyword>
<organism evidence="2 3">
    <name type="scientific">Phomopsis amygdali</name>
    <name type="common">Fusicoccum amygdali</name>
    <dbReference type="NCBI Taxonomy" id="1214568"/>
    <lineage>
        <taxon>Eukaryota</taxon>
        <taxon>Fungi</taxon>
        <taxon>Dikarya</taxon>
        <taxon>Ascomycota</taxon>
        <taxon>Pezizomycotina</taxon>
        <taxon>Sordariomycetes</taxon>
        <taxon>Sordariomycetidae</taxon>
        <taxon>Diaporthales</taxon>
        <taxon>Diaporthaceae</taxon>
        <taxon>Diaporthe</taxon>
    </lineage>
</organism>
<evidence type="ECO:0008006" key="4">
    <source>
        <dbReference type="Google" id="ProtNLM"/>
    </source>
</evidence>
<gene>
    <name evidence="2" type="ORF">N8I77_007068</name>
</gene>
<keyword evidence="1" id="KW-0175">Coiled coil</keyword>